<feature type="region of interest" description="Disordered" evidence="1">
    <location>
        <begin position="229"/>
        <end position="357"/>
    </location>
</feature>
<evidence type="ECO:0000256" key="1">
    <source>
        <dbReference type="SAM" id="MobiDB-lite"/>
    </source>
</evidence>
<keyword evidence="2" id="KW-1133">Transmembrane helix</keyword>
<evidence type="ECO:0000313" key="4">
    <source>
        <dbReference type="Proteomes" id="UP000275078"/>
    </source>
</evidence>
<dbReference type="Proteomes" id="UP000275078">
    <property type="component" value="Unassembled WGS sequence"/>
</dbReference>
<gene>
    <name evidence="3" type="ORF">BJ508DRAFT_412308</name>
</gene>
<dbReference type="Pfam" id="PF12400">
    <property type="entry name" value="STIMATE"/>
    <property type="match status" value="1"/>
</dbReference>
<evidence type="ECO:0000256" key="2">
    <source>
        <dbReference type="SAM" id="Phobius"/>
    </source>
</evidence>
<feature type="transmembrane region" description="Helical" evidence="2">
    <location>
        <begin position="55"/>
        <end position="76"/>
    </location>
</feature>
<keyword evidence="4" id="KW-1185">Reference proteome</keyword>
<feature type="transmembrane region" description="Helical" evidence="2">
    <location>
        <begin position="195"/>
        <end position="214"/>
    </location>
</feature>
<protein>
    <recommendedName>
        <fullName evidence="5">Vacuolar membrane protein</fullName>
    </recommendedName>
</protein>
<feature type="compositionally biased region" description="Basic and acidic residues" evidence="1">
    <location>
        <begin position="245"/>
        <end position="256"/>
    </location>
</feature>
<accession>A0A3N4ILZ0</accession>
<keyword evidence="2" id="KW-0472">Membrane</keyword>
<dbReference type="STRING" id="1160509.A0A3N4ILZ0"/>
<feature type="transmembrane region" description="Helical" evidence="2">
    <location>
        <begin position="96"/>
        <end position="118"/>
    </location>
</feature>
<feature type="transmembrane region" description="Helical" evidence="2">
    <location>
        <begin position="12"/>
        <end position="34"/>
    </location>
</feature>
<dbReference type="AlphaFoldDB" id="A0A3N4ILZ0"/>
<proteinExistence type="predicted"/>
<dbReference type="PANTHER" id="PTHR31735:SF1">
    <property type="entry name" value="VACUOLAR MEMBRANE PROTEIN YPL162C"/>
    <property type="match status" value="1"/>
</dbReference>
<evidence type="ECO:0000313" key="3">
    <source>
        <dbReference type="EMBL" id="RPA85211.1"/>
    </source>
</evidence>
<feature type="compositionally biased region" description="Low complexity" evidence="1">
    <location>
        <begin position="308"/>
        <end position="318"/>
    </location>
</feature>
<dbReference type="PANTHER" id="PTHR31735">
    <property type="entry name" value="VACUOLAR MEMBRANE PROTEIN YPL162C"/>
    <property type="match status" value="1"/>
</dbReference>
<dbReference type="OrthoDB" id="431202at2759"/>
<reference evidence="3 4" key="1">
    <citation type="journal article" date="2018" name="Nat. Ecol. Evol.">
        <title>Pezizomycetes genomes reveal the molecular basis of ectomycorrhizal truffle lifestyle.</title>
        <authorList>
            <person name="Murat C."/>
            <person name="Payen T."/>
            <person name="Noel B."/>
            <person name="Kuo A."/>
            <person name="Morin E."/>
            <person name="Chen J."/>
            <person name="Kohler A."/>
            <person name="Krizsan K."/>
            <person name="Balestrini R."/>
            <person name="Da Silva C."/>
            <person name="Montanini B."/>
            <person name="Hainaut M."/>
            <person name="Levati E."/>
            <person name="Barry K.W."/>
            <person name="Belfiori B."/>
            <person name="Cichocki N."/>
            <person name="Clum A."/>
            <person name="Dockter R.B."/>
            <person name="Fauchery L."/>
            <person name="Guy J."/>
            <person name="Iotti M."/>
            <person name="Le Tacon F."/>
            <person name="Lindquist E.A."/>
            <person name="Lipzen A."/>
            <person name="Malagnac F."/>
            <person name="Mello A."/>
            <person name="Molinier V."/>
            <person name="Miyauchi S."/>
            <person name="Poulain J."/>
            <person name="Riccioni C."/>
            <person name="Rubini A."/>
            <person name="Sitrit Y."/>
            <person name="Splivallo R."/>
            <person name="Traeger S."/>
            <person name="Wang M."/>
            <person name="Zifcakova L."/>
            <person name="Wipf D."/>
            <person name="Zambonelli A."/>
            <person name="Paolocci F."/>
            <person name="Nowrousian M."/>
            <person name="Ottonello S."/>
            <person name="Baldrian P."/>
            <person name="Spatafora J.W."/>
            <person name="Henrissat B."/>
            <person name="Nagy L.G."/>
            <person name="Aury J.M."/>
            <person name="Wincker P."/>
            <person name="Grigoriev I.V."/>
            <person name="Bonfante P."/>
            <person name="Martin F.M."/>
        </authorList>
    </citation>
    <scope>NUCLEOTIDE SEQUENCE [LARGE SCALE GENOMIC DNA]</scope>
    <source>
        <strain evidence="3 4">RN42</strain>
    </source>
</reference>
<dbReference type="GO" id="GO:0016020">
    <property type="term" value="C:membrane"/>
    <property type="evidence" value="ECO:0007669"/>
    <property type="project" value="TreeGrafter"/>
</dbReference>
<name>A0A3N4ILZ0_ASCIM</name>
<dbReference type="EMBL" id="ML119655">
    <property type="protein sequence ID" value="RPA85211.1"/>
    <property type="molecule type" value="Genomic_DNA"/>
</dbReference>
<evidence type="ECO:0008006" key="5">
    <source>
        <dbReference type="Google" id="ProtNLM"/>
    </source>
</evidence>
<feature type="transmembrane region" description="Helical" evidence="2">
    <location>
        <begin position="153"/>
        <end position="175"/>
    </location>
</feature>
<keyword evidence="2" id="KW-0812">Transmembrane</keyword>
<organism evidence="3 4">
    <name type="scientific">Ascobolus immersus RN42</name>
    <dbReference type="NCBI Taxonomy" id="1160509"/>
    <lineage>
        <taxon>Eukaryota</taxon>
        <taxon>Fungi</taxon>
        <taxon>Dikarya</taxon>
        <taxon>Ascomycota</taxon>
        <taxon>Pezizomycotina</taxon>
        <taxon>Pezizomycetes</taxon>
        <taxon>Pezizales</taxon>
        <taxon>Ascobolaceae</taxon>
        <taxon>Ascobolus</taxon>
    </lineage>
</organism>
<sequence length="357" mass="39730">MAWEDEGGKCELLGPFALFVQGALGLLALLSLVWKRSREHPQRPLKIWFFDASKQVVGGTMVHMANLLLSMISSGAFSEDPTKHLEDSDANPCSFYLLNLAIDTTIGIPILILILRLINHLLSLSNVPFLTTGMTSGYYGHPPKWTWWAKQSFFYFTGLMGMKVVVYLIFVLFPWLGAVGDWLLSWTDGDRRLQVFFVMFFFPLVMNAFQYYVIDSFIKAKDLSGFTAISDSSPHSSRRNSFDSLHSDSDLEDSRPRASRHNSADLLNPRSKSVEPKLSAEGLTPRGSGAGTPTSFTRNVPLVRTKSSRNQSDSESSSPRLGPNARKQFGLDEDSDDEEGWKAWEAPATKTGASGSR</sequence>
<dbReference type="InterPro" id="IPR022127">
    <property type="entry name" value="STIMATE/YPL162C"/>
</dbReference>